<sequence>MPPPSSNPALHLRVISEPFFVVQLEGVGEEIPPSVLRDLTSGRGGFFSVTRTEEDISVVGKSYKGMPRFYEEQSRWMAIKILGPLEHTLTGVLASLTVPLKVAKIPVFALSTWKTDYVLVPIKKLQEAIRALKGDGWVFEQELKSRL</sequence>
<dbReference type="SUPFAM" id="SSF55021">
    <property type="entry name" value="ACT-like"/>
    <property type="match status" value="1"/>
</dbReference>
<dbReference type="Gene3D" id="3.30.2130.10">
    <property type="entry name" value="VC0802-like"/>
    <property type="match status" value="1"/>
</dbReference>
<dbReference type="EMBL" id="KN838548">
    <property type="protein sequence ID" value="KIK07274.1"/>
    <property type="molecule type" value="Genomic_DNA"/>
</dbReference>
<dbReference type="Pfam" id="PF13840">
    <property type="entry name" value="ACT_7"/>
    <property type="match status" value="1"/>
</dbReference>
<dbReference type="InterPro" id="IPR045865">
    <property type="entry name" value="ACT-like_dom_sf"/>
</dbReference>
<reference evidence="3" key="2">
    <citation type="submission" date="2015-01" db="EMBL/GenBank/DDBJ databases">
        <title>Evolutionary Origins and Diversification of the Mycorrhizal Mutualists.</title>
        <authorList>
            <consortium name="DOE Joint Genome Institute"/>
            <consortium name="Mycorrhizal Genomics Consortium"/>
            <person name="Kohler A."/>
            <person name="Kuo A."/>
            <person name="Nagy L.G."/>
            <person name="Floudas D."/>
            <person name="Copeland A."/>
            <person name="Barry K.W."/>
            <person name="Cichocki N."/>
            <person name="Veneault-Fourrey C."/>
            <person name="LaButti K."/>
            <person name="Lindquist E.A."/>
            <person name="Lipzen A."/>
            <person name="Lundell T."/>
            <person name="Morin E."/>
            <person name="Murat C."/>
            <person name="Riley R."/>
            <person name="Ohm R."/>
            <person name="Sun H."/>
            <person name="Tunlid A."/>
            <person name="Henrissat B."/>
            <person name="Grigoriev I.V."/>
            <person name="Hibbett D.S."/>
            <person name="Martin F."/>
        </authorList>
    </citation>
    <scope>NUCLEOTIDE SEQUENCE [LARGE SCALE GENOMIC DNA]</scope>
    <source>
        <strain evidence="3">LaAM-08-1</strain>
    </source>
</reference>
<feature type="domain" description="CASTOR ACT" evidence="1">
    <location>
        <begin position="73"/>
        <end position="133"/>
    </location>
</feature>
<name>A0A0C9XZY1_9AGAR</name>
<dbReference type="PANTHER" id="PTHR31131:SF6">
    <property type="entry name" value="CASTOR ACT DOMAIN-CONTAINING PROTEIN"/>
    <property type="match status" value="1"/>
</dbReference>
<dbReference type="HOGENOM" id="CLU_130568_0_0_1"/>
<dbReference type="AlphaFoldDB" id="A0A0C9XZY1"/>
<evidence type="ECO:0000313" key="2">
    <source>
        <dbReference type="EMBL" id="KIK07274.1"/>
    </source>
</evidence>
<proteinExistence type="predicted"/>
<dbReference type="InterPro" id="IPR027795">
    <property type="entry name" value="CASTOR_ACT_dom"/>
</dbReference>
<dbReference type="InterPro" id="IPR051719">
    <property type="entry name" value="CASTOR_mTORC1"/>
</dbReference>
<gene>
    <name evidence="2" type="ORF">K443DRAFT_87673</name>
</gene>
<keyword evidence="3" id="KW-1185">Reference proteome</keyword>
<dbReference type="PANTHER" id="PTHR31131">
    <property type="entry name" value="CHROMOSOME 1, WHOLE GENOME SHOTGUN SEQUENCE"/>
    <property type="match status" value="1"/>
</dbReference>
<evidence type="ECO:0000259" key="1">
    <source>
        <dbReference type="Pfam" id="PF13840"/>
    </source>
</evidence>
<accession>A0A0C9XZY1</accession>
<protein>
    <recommendedName>
        <fullName evidence="1">CASTOR ACT domain-containing protein</fullName>
    </recommendedName>
</protein>
<dbReference type="Proteomes" id="UP000054477">
    <property type="component" value="Unassembled WGS sequence"/>
</dbReference>
<reference evidence="2 3" key="1">
    <citation type="submission" date="2014-04" db="EMBL/GenBank/DDBJ databases">
        <authorList>
            <consortium name="DOE Joint Genome Institute"/>
            <person name="Kuo A."/>
            <person name="Kohler A."/>
            <person name="Nagy L.G."/>
            <person name="Floudas D."/>
            <person name="Copeland A."/>
            <person name="Barry K.W."/>
            <person name="Cichocki N."/>
            <person name="Veneault-Fourrey C."/>
            <person name="LaButti K."/>
            <person name="Lindquist E.A."/>
            <person name="Lipzen A."/>
            <person name="Lundell T."/>
            <person name="Morin E."/>
            <person name="Murat C."/>
            <person name="Sun H."/>
            <person name="Tunlid A."/>
            <person name="Henrissat B."/>
            <person name="Grigoriev I.V."/>
            <person name="Hibbett D.S."/>
            <person name="Martin F."/>
            <person name="Nordberg H.P."/>
            <person name="Cantor M.N."/>
            <person name="Hua S.X."/>
        </authorList>
    </citation>
    <scope>NUCLEOTIDE SEQUENCE [LARGE SCALE GENOMIC DNA]</scope>
    <source>
        <strain evidence="2 3">LaAM-08-1</strain>
    </source>
</reference>
<dbReference type="OrthoDB" id="58529at2759"/>
<evidence type="ECO:0000313" key="3">
    <source>
        <dbReference type="Proteomes" id="UP000054477"/>
    </source>
</evidence>
<dbReference type="GO" id="GO:0046394">
    <property type="term" value="P:carboxylic acid biosynthetic process"/>
    <property type="evidence" value="ECO:0007669"/>
    <property type="project" value="UniProtKB-ARBA"/>
</dbReference>
<dbReference type="GO" id="GO:0006520">
    <property type="term" value="P:amino acid metabolic process"/>
    <property type="evidence" value="ECO:0007669"/>
    <property type="project" value="UniProtKB-ARBA"/>
</dbReference>
<organism evidence="2 3">
    <name type="scientific">Laccaria amethystina LaAM-08-1</name>
    <dbReference type="NCBI Taxonomy" id="1095629"/>
    <lineage>
        <taxon>Eukaryota</taxon>
        <taxon>Fungi</taxon>
        <taxon>Dikarya</taxon>
        <taxon>Basidiomycota</taxon>
        <taxon>Agaricomycotina</taxon>
        <taxon>Agaricomycetes</taxon>
        <taxon>Agaricomycetidae</taxon>
        <taxon>Agaricales</taxon>
        <taxon>Agaricineae</taxon>
        <taxon>Hydnangiaceae</taxon>
        <taxon>Laccaria</taxon>
    </lineage>
</organism>